<feature type="compositionally biased region" description="Low complexity" evidence="1">
    <location>
        <begin position="47"/>
        <end position="73"/>
    </location>
</feature>
<dbReference type="Proteomes" id="UP000638263">
    <property type="component" value="Unassembled WGS sequence"/>
</dbReference>
<evidence type="ECO:0000256" key="2">
    <source>
        <dbReference type="SAM" id="SignalP"/>
    </source>
</evidence>
<keyword evidence="2" id="KW-0732">Signal</keyword>
<evidence type="ECO:0000256" key="1">
    <source>
        <dbReference type="SAM" id="MobiDB-lite"/>
    </source>
</evidence>
<accession>A0A917VS55</accession>
<organism evidence="3 4">
    <name type="scientific">Nocardia jinanensis</name>
    <dbReference type="NCBI Taxonomy" id="382504"/>
    <lineage>
        <taxon>Bacteria</taxon>
        <taxon>Bacillati</taxon>
        <taxon>Actinomycetota</taxon>
        <taxon>Actinomycetes</taxon>
        <taxon>Mycobacteriales</taxon>
        <taxon>Nocardiaceae</taxon>
        <taxon>Nocardia</taxon>
    </lineage>
</organism>
<evidence type="ECO:0008006" key="5">
    <source>
        <dbReference type="Google" id="ProtNLM"/>
    </source>
</evidence>
<proteinExistence type="predicted"/>
<sequence>MSPRKSVRSVFVAVSAAVALSVGPALLSAPSALAAPGEFPLDGQGGSENNPENNSPKNNSPEDSSPEDSSPLDEMAERAENAGGGLATEVIDLNADTLKCALSIFTTTVDCPLGD</sequence>
<keyword evidence="4" id="KW-1185">Reference proteome</keyword>
<reference evidence="3" key="1">
    <citation type="journal article" date="2014" name="Int. J. Syst. Evol. Microbiol.">
        <title>Complete genome sequence of Corynebacterium casei LMG S-19264T (=DSM 44701T), isolated from a smear-ripened cheese.</title>
        <authorList>
            <consortium name="US DOE Joint Genome Institute (JGI-PGF)"/>
            <person name="Walter F."/>
            <person name="Albersmeier A."/>
            <person name="Kalinowski J."/>
            <person name="Ruckert C."/>
        </authorList>
    </citation>
    <scope>NUCLEOTIDE SEQUENCE</scope>
    <source>
        <strain evidence="3">CGMCC 4.3508</strain>
    </source>
</reference>
<protein>
    <recommendedName>
        <fullName evidence="5">DUF732 domain-containing protein</fullName>
    </recommendedName>
</protein>
<feature type="signal peptide" evidence="2">
    <location>
        <begin position="1"/>
        <end position="34"/>
    </location>
</feature>
<reference evidence="3" key="2">
    <citation type="submission" date="2020-09" db="EMBL/GenBank/DDBJ databases">
        <authorList>
            <person name="Sun Q."/>
            <person name="Zhou Y."/>
        </authorList>
    </citation>
    <scope>NUCLEOTIDE SEQUENCE</scope>
    <source>
        <strain evidence="3">CGMCC 4.3508</strain>
    </source>
</reference>
<name>A0A917VS55_9NOCA</name>
<dbReference type="EMBL" id="BMMH01000004">
    <property type="protein sequence ID" value="GGL08916.1"/>
    <property type="molecule type" value="Genomic_DNA"/>
</dbReference>
<gene>
    <name evidence="3" type="ORF">GCM10011588_24070</name>
</gene>
<evidence type="ECO:0000313" key="3">
    <source>
        <dbReference type="EMBL" id="GGL08916.1"/>
    </source>
</evidence>
<dbReference type="RefSeq" id="WP_058854422.1">
    <property type="nucleotide sequence ID" value="NZ_BMMH01000004.1"/>
</dbReference>
<feature type="region of interest" description="Disordered" evidence="1">
    <location>
        <begin position="34"/>
        <end position="83"/>
    </location>
</feature>
<dbReference type="AlphaFoldDB" id="A0A917VS55"/>
<comment type="caution">
    <text evidence="3">The sequence shown here is derived from an EMBL/GenBank/DDBJ whole genome shotgun (WGS) entry which is preliminary data.</text>
</comment>
<evidence type="ECO:0000313" key="4">
    <source>
        <dbReference type="Proteomes" id="UP000638263"/>
    </source>
</evidence>
<feature type="chain" id="PRO_5037126362" description="DUF732 domain-containing protein" evidence="2">
    <location>
        <begin position="35"/>
        <end position="115"/>
    </location>
</feature>